<evidence type="ECO:0000313" key="2">
    <source>
        <dbReference type="Proteomes" id="UP000829194"/>
    </source>
</evidence>
<sequence length="209" mass="23385">MRLLPPQSKRVLDVGCGAGMSAALIRERCPQVRVIGVEPSPELAAHARENLDEILQGRIDDPETIRALAAQEPFDAIICADVLEHLAEPLPVLQALTERLAIGGCVITSIPNVRHLSTFLALGLLGTWPARDRGIHDRTHLRFFARGDIIRLGRAAGLEPRGERRNVRLIESKAWSLVPAKCLDFWPFRGFVTFQYLHRWVRADHDRGD</sequence>
<dbReference type="PANTHER" id="PTHR43861">
    <property type="entry name" value="TRANS-ACONITATE 2-METHYLTRANSFERASE-RELATED"/>
    <property type="match status" value="1"/>
</dbReference>
<dbReference type="InterPro" id="IPR029063">
    <property type="entry name" value="SAM-dependent_MTases_sf"/>
</dbReference>
<reference evidence="1 2" key="1">
    <citation type="submission" date="2022-03" db="EMBL/GenBank/DDBJ databases">
        <title>Complete genome sequence of Lysobacter capsici VKM B-2533 and Lysobacter gummosus 10.1.1, promising sources of lytic agents.</title>
        <authorList>
            <person name="Tarlachkov S.V."/>
            <person name="Kudryakova I.V."/>
            <person name="Afoshin A.S."/>
            <person name="Leontyevskaya E.A."/>
            <person name="Leontyevskaya N.V."/>
        </authorList>
    </citation>
    <scope>NUCLEOTIDE SEQUENCE [LARGE SCALE GENOMIC DNA]</scope>
    <source>
        <strain evidence="1 2">10.1.1</strain>
    </source>
</reference>
<dbReference type="Gene3D" id="3.40.50.150">
    <property type="entry name" value="Vaccinia Virus protein VP39"/>
    <property type="match status" value="1"/>
</dbReference>
<gene>
    <name evidence="1" type="ORF">MOV92_18835</name>
</gene>
<keyword evidence="2" id="KW-1185">Reference proteome</keyword>
<dbReference type="Proteomes" id="UP000829194">
    <property type="component" value="Chromosome"/>
</dbReference>
<dbReference type="RefSeq" id="WP_057944101.1">
    <property type="nucleotide sequence ID" value="NZ_CP011131.1"/>
</dbReference>
<proteinExistence type="predicted"/>
<dbReference type="EMBL" id="CP093547">
    <property type="protein sequence ID" value="UNP28526.1"/>
    <property type="molecule type" value="Genomic_DNA"/>
</dbReference>
<dbReference type="SUPFAM" id="SSF53335">
    <property type="entry name" value="S-adenosyl-L-methionine-dependent methyltransferases"/>
    <property type="match status" value="1"/>
</dbReference>
<dbReference type="Pfam" id="PF13489">
    <property type="entry name" value="Methyltransf_23"/>
    <property type="match status" value="1"/>
</dbReference>
<organism evidence="1 2">
    <name type="scientific">Lysobacter gummosus</name>
    <dbReference type="NCBI Taxonomy" id="262324"/>
    <lineage>
        <taxon>Bacteria</taxon>
        <taxon>Pseudomonadati</taxon>
        <taxon>Pseudomonadota</taxon>
        <taxon>Gammaproteobacteria</taxon>
        <taxon>Lysobacterales</taxon>
        <taxon>Lysobacteraceae</taxon>
        <taxon>Lysobacter</taxon>
    </lineage>
</organism>
<dbReference type="GO" id="GO:0032259">
    <property type="term" value="P:methylation"/>
    <property type="evidence" value="ECO:0007669"/>
    <property type="project" value="UniProtKB-KW"/>
</dbReference>
<keyword evidence="1" id="KW-0808">Transferase</keyword>
<dbReference type="GO" id="GO:0008168">
    <property type="term" value="F:methyltransferase activity"/>
    <property type="evidence" value="ECO:0007669"/>
    <property type="project" value="UniProtKB-KW"/>
</dbReference>
<name>A0ABY3XAR3_9GAMM</name>
<evidence type="ECO:0000313" key="1">
    <source>
        <dbReference type="EMBL" id="UNP28526.1"/>
    </source>
</evidence>
<keyword evidence="1" id="KW-0489">Methyltransferase</keyword>
<protein>
    <submittedName>
        <fullName evidence="1">Methyltransferase domain-containing protein</fullName>
    </submittedName>
</protein>
<dbReference type="CDD" id="cd02440">
    <property type="entry name" value="AdoMet_MTases"/>
    <property type="match status" value="1"/>
</dbReference>
<accession>A0ABY3XAR3</accession>